<evidence type="ECO:0000313" key="8">
    <source>
        <dbReference type="Proteomes" id="UP000179237"/>
    </source>
</evidence>
<protein>
    <recommendedName>
        <fullName evidence="6">Ribosomal RNA large subunit methyltransferase K/L-like methyltransferase domain-containing protein</fullName>
    </recommendedName>
</protein>
<dbReference type="Proteomes" id="UP000179237">
    <property type="component" value="Unassembled WGS sequence"/>
</dbReference>
<dbReference type="InterPro" id="IPR029063">
    <property type="entry name" value="SAM-dependent_MTases_sf"/>
</dbReference>
<feature type="domain" description="Ribosomal RNA large subunit methyltransferase K/L-like methyltransferase" evidence="6">
    <location>
        <begin position="161"/>
        <end position="304"/>
    </location>
</feature>
<evidence type="ECO:0000256" key="3">
    <source>
        <dbReference type="ARBA" id="ARBA00022603"/>
    </source>
</evidence>
<sequence length="354" mass="39823">MKFLLFCGAGNSLSGFEIQTRFSDSTEFKNNVYILTFKSEDEAKKAVSQLGSAIKMAVLLDGVTCTPKSIAKQITHKNFSTTTVSAGKERLDSREIKDLLAKGRFLDAQDSYGLSPIIIAKHKVDEFFLDFDTNQVWQTIWVHDFKHWIKKDRFMPFVNAKAGMLPPKIARSMINLAPSDSWGNGKVLVDPFCGSGRVVIEGLELGFNSYGTDVSASQSQEASENLAHMGYSKQLIECLDSTHLSKKFKNKVDLIVTEPFMGKTNLRPDKIQYLVPGLKKLYLGCLKDWLSCLKSKGVVVMVFPVFNDGKKDYKTSDIIDDKLKLSYNQLNQGILYSRPDAYVRREIIVLQKIN</sequence>
<dbReference type="CDD" id="cd02440">
    <property type="entry name" value="AdoMet_MTases"/>
    <property type="match status" value="1"/>
</dbReference>
<evidence type="ECO:0000313" key="7">
    <source>
        <dbReference type="EMBL" id="OGD83666.1"/>
    </source>
</evidence>
<proteinExistence type="predicted"/>
<dbReference type="InterPro" id="IPR053943">
    <property type="entry name" value="RlmKL-like_Mtase_CS"/>
</dbReference>
<dbReference type="PROSITE" id="PS01261">
    <property type="entry name" value="UPF0020"/>
    <property type="match status" value="1"/>
</dbReference>
<dbReference type="Gene3D" id="3.40.50.150">
    <property type="entry name" value="Vaccinia Virus protein VP39"/>
    <property type="match status" value="1"/>
</dbReference>
<dbReference type="EMBL" id="MFAQ01000011">
    <property type="protein sequence ID" value="OGD83666.1"/>
    <property type="molecule type" value="Genomic_DNA"/>
</dbReference>
<evidence type="ECO:0000256" key="2">
    <source>
        <dbReference type="ARBA" id="ARBA00022490"/>
    </source>
</evidence>
<name>A0A1F5FVM4_9BACT</name>
<keyword evidence="3" id="KW-0489">Methyltransferase</keyword>
<evidence type="ECO:0000256" key="4">
    <source>
        <dbReference type="ARBA" id="ARBA00022679"/>
    </source>
</evidence>
<comment type="caution">
    <text evidence="7">The sequence shown here is derived from an EMBL/GenBank/DDBJ whole genome shotgun (WGS) entry which is preliminary data.</text>
</comment>
<dbReference type="AlphaFoldDB" id="A0A1F5FVM4"/>
<evidence type="ECO:0000256" key="5">
    <source>
        <dbReference type="ARBA" id="ARBA00022694"/>
    </source>
</evidence>
<dbReference type="GO" id="GO:0016423">
    <property type="term" value="F:tRNA (guanine) methyltransferase activity"/>
    <property type="evidence" value="ECO:0007669"/>
    <property type="project" value="TreeGrafter"/>
</dbReference>
<organism evidence="7 8">
    <name type="scientific">Candidatus Collierbacteria bacterium RIFOXYD1_FULL_40_9</name>
    <dbReference type="NCBI Taxonomy" id="1817731"/>
    <lineage>
        <taxon>Bacteria</taxon>
        <taxon>Candidatus Collieribacteriota</taxon>
    </lineage>
</organism>
<gene>
    <name evidence="7" type="ORF">A2572_01440</name>
</gene>
<keyword evidence="5" id="KW-0819">tRNA processing</keyword>
<dbReference type="Pfam" id="PF01170">
    <property type="entry name" value="UPF0020"/>
    <property type="match status" value="1"/>
</dbReference>
<evidence type="ECO:0000259" key="6">
    <source>
        <dbReference type="Pfam" id="PF01170"/>
    </source>
</evidence>
<dbReference type="PANTHER" id="PTHR14911">
    <property type="entry name" value="THUMP DOMAIN-CONTAINING"/>
    <property type="match status" value="1"/>
</dbReference>
<keyword evidence="2" id="KW-0963">Cytoplasm</keyword>
<dbReference type="PANTHER" id="PTHR14911:SF13">
    <property type="entry name" value="TRNA (GUANINE(6)-N2)-METHYLTRANSFERASE THUMP3"/>
    <property type="match status" value="1"/>
</dbReference>
<dbReference type="GO" id="GO:0030488">
    <property type="term" value="P:tRNA methylation"/>
    <property type="evidence" value="ECO:0007669"/>
    <property type="project" value="TreeGrafter"/>
</dbReference>
<comment type="subcellular location">
    <subcellularLocation>
        <location evidence="1">Cytoplasm</location>
    </subcellularLocation>
</comment>
<dbReference type="SUPFAM" id="SSF53335">
    <property type="entry name" value="S-adenosyl-L-methionine-dependent methyltransferases"/>
    <property type="match status" value="1"/>
</dbReference>
<accession>A0A1F5FVM4</accession>
<keyword evidence="4" id="KW-0808">Transferase</keyword>
<evidence type="ECO:0000256" key="1">
    <source>
        <dbReference type="ARBA" id="ARBA00004496"/>
    </source>
</evidence>
<dbReference type="GO" id="GO:0005737">
    <property type="term" value="C:cytoplasm"/>
    <property type="evidence" value="ECO:0007669"/>
    <property type="project" value="UniProtKB-SubCell"/>
</dbReference>
<dbReference type="InterPro" id="IPR000241">
    <property type="entry name" value="RlmKL-like_Mtase"/>
</dbReference>
<reference evidence="7 8" key="1">
    <citation type="journal article" date="2016" name="Nat. Commun.">
        <title>Thousands of microbial genomes shed light on interconnected biogeochemical processes in an aquifer system.</title>
        <authorList>
            <person name="Anantharaman K."/>
            <person name="Brown C.T."/>
            <person name="Hug L.A."/>
            <person name="Sharon I."/>
            <person name="Castelle C.J."/>
            <person name="Probst A.J."/>
            <person name="Thomas B.C."/>
            <person name="Singh A."/>
            <person name="Wilkins M.J."/>
            <person name="Karaoz U."/>
            <person name="Brodie E.L."/>
            <person name="Williams K.H."/>
            <person name="Hubbard S.S."/>
            <person name="Banfield J.F."/>
        </authorList>
    </citation>
    <scope>NUCLEOTIDE SEQUENCE [LARGE SCALE GENOMIC DNA]</scope>
</reference>